<dbReference type="SUPFAM" id="SSF52833">
    <property type="entry name" value="Thioredoxin-like"/>
    <property type="match status" value="1"/>
</dbReference>
<dbReference type="Pfam" id="PF00462">
    <property type="entry name" value="Glutaredoxin"/>
    <property type="match status" value="1"/>
</dbReference>
<dbReference type="InterPro" id="IPR006660">
    <property type="entry name" value="Arsenate_reductase-like"/>
</dbReference>
<protein>
    <recommendedName>
        <fullName evidence="2">Glutaredoxin domain-containing protein</fullName>
    </recommendedName>
</protein>
<organism evidence="3 4">
    <name type="scientific">Salinibacillus aidingensis</name>
    <dbReference type="NCBI Taxonomy" id="237684"/>
    <lineage>
        <taxon>Bacteria</taxon>
        <taxon>Bacillati</taxon>
        <taxon>Bacillota</taxon>
        <taxon>Bacilli</taxon>
        <taxon>Bacillales</taxon>
        <taxon>Bacillaceae</taxon>
        <taxon>Salinibacillus</taxon>
    </lineage>
</organism>
<gene>
    <name evidence="3" type="ORF">GCM10008986_35060</name>
</gene>
<evidence type="ECO:0000256" key="1">
    <source>
        <dbReference type="PROSITE-ProRule" id="PRU01282"/>
    </source>
</evidence>
<dbReference type="PROSITE" id="PS51353">
    <property type="entry name" value="ARSC"/>
    <property type="match status" value="1"/>
</dbReference>
<name>A0ABN1BSP0_9BACI</name>
<feature type="domain" description="Glutaredoxin" evidence="2">
    <location>
        <begin position="8"/>
        <end position="54"/>
    </location>
</feature>
<dbReference type="RefSeq" id="WP_343844060.1">
    <property type="nucleotide sequence ID" value="NZ_BAAADO010000012.1"/>
</dbReference>
<comment type="similarity">
    <text evidence="1">Belongs to the ArsC family.</text>
</comment>
<evidence type="ECO:0000259" key="2">
    <source>
        <dbReference type="Pfam" id="PF00462"/>
    </source>
</evidence>
<proteinExistence type="inferred from homology"/>
<evidence type="ECO:0000313" key="3">
    <source>
        <dbReference type="EMBL" id="GAA0504504.1"/>
    </source>
</evidence>
<dbReference type="EMBL" id="BAAADO010000012">
    <property type="protein sequence ID" value="GAA0504504.1"/>
    <property type="molecule type" value="Genomic_DNA"/>
</dbReference>
<reference evidence="3 4" key="1">
    <citation type="journal article" date="2019" name="Int. J. Syst. Evol. Microbiol.">
        <title>The Global Catalogue of Microorganisms (GCM) 10K type strain sequencing project: providing services to taxonomists for standard genome sequencing and annotation.</title>
        <authorList>
            <consortium name="The Broad Institute Genomics Platform"/>
            <consortium name="The Broad Institute Genome Sequencing Center for Infectious Disease"/>
            <person name="Wu L."/>
            <person name="Ma J."/>
        </authorList>
    </citation>
    <scope>NUCLEOTIDE SEQUENCE [LARGE SCALE GENOMIC DNA]</scope>
    <source>
        <strain evidence="3 4">JCM 12389</strain>
    </source>
</reference>
<evidence type="ECO:0000313" key="4">
    <source>
        <dbReference type="Proteomes" id="UP001500880"/>
    </source>
</evidence>
<sequence>MFKISGDVTVYTNPNCGFCHKQINWMKNNGIEFNEKNIKENEQYRSEFFNLGGRGTPFSIIKTDSGYEHIRGFNIQMLTDLLL</sequence>
<dbReference type="PROSITE" id="PS51354">
    <property type="entry name" value="GLUTAREDOXIN_2"/>
    <property type="match status" value="1"/>
</dbReference>
<dbReference type="Proteomes" id="UP001500880">
    <property type="component" value="Unassembled WGS sequence"/>
</dbReference>
<dbReference type="InterPro" id="IPR036249">
    <property type="entry name" value="Thioredoxin-like_sf"/>
</dbReference>
<accession>A0ABN1BSP0</accession>
<dbReference type="InterPro" id="IPR002109">
    <property type="entry name" value="Glutaredoxin"/>
</dbReference>
<comment type="caution">
    <text evidence="3">The sequence shown here is derived from an EMBL/GenBank/DDBJ whole genome shotgun (WGS) entry which is preliminary data.</text>
</comment>
<dbReference type="CDD" id="cd02976">
    <property type="entry name" value="NrdH"/>
    <property type="match status" value="1"/>
</dbReference>
<dbReference type="Gene3D" id="3.40.30.10">
    <property type="entry name" value="Glutaredoxin"/>
    <property type="match status" value="1"/>
</dbReference>
<keyword evidence="4" id="KW-1185">Reference proteome</keyword>